<feature type="transmembrane region" description="Helical" evidence="1">
    <location>
        <begin position="38"/>
        <end position="54"/>
    </location>
</feature>
<keyword evidence="1" id="KW-0472">Membrane</keyword>
<evidence type="ECO:0000313" key="2">
    <source>
        <dbReference type="EMBL" id="SFC58312.1"/>
    </source>
</evidence>
<dbReference type="RefSeq" id="WP_074821550.1">
    <property type="nucleotide sequence ID" value="NZ_FOLW01000003.1"/>
</dbReference>
<gene>
    <name evidence="2" type="ORF">SAMN02745723_10328</name>
</gene>
<keyword evidence="1" id="KW-0812">Transmembrane</keyword>
<evidence type="ECO:0000256" key="1">
    <source>
        <dbReference type="SAM" id="Phobius"/>
    </source>
</evidence>
<organism evidence="2 3">
    <name type="scientific">Pragia fontium DSM 5563 = ATCC 49100</name>
    <dbReference type="NCBI Taxonomy" id="1122977"/>
    <lineage>
        <taxon>Bacteria</taxon>
        <taxon>Pseudomonadati</taxon>
        <taxon>Pseudomonadota</taxon>
        <taxon>Gammaproteobacteria</taxon>
        <taxon>Enterobacterales</taxon>
        <taxon>Budviciaceae</taxon>
        <taxon>Pragia</taxon>
    </lineage>
</organism>
<feature type="transmembrane region" description="Helical" evidence="1">
    <location>
        <begin position="12"/>
        <end position="32"/>
    </location>
</feature>
<name>A0AAJ4W9M4_9GAMM</name>
<dbReference type="EMBL" id="FOLW01000003">
    <property type="protein sequence ID" value="SFC58312.1"/>
    <property type="molecule type" value="Genomic_DNA"/>
</dbReference>
<reference evidence="2 3" key="1">
    <citation type="submission" date="2016-10" db="EMBL/GenBank/DDBJ databases">
        <authorList>
            <person name="Varghese N."/>
            <person name="Submissions S."/>
        </authorList>
    </citation>
    <scope>NUCLEOTIDE SEQUENCE [LARGE SCALE GENOMIC DNA]</scope>
    <source>
        <strain evidence="2 3">DSM 5563</strain>
    </source>
</reference>
<protein>
    <submittedName>
        <fullName evidence="2">Uncharacterized protein</fullName>
    </submittedName>
</protein>
<dbReference type="AlphaFoldDB" id="A0AAJ4W9M4"/>
<accession>A0AAJ4W9M4</accession>
<sequence>MLLLSVYSKFKNINPLLAIVPPLFLLFLLPFLHVSSSVTVIIALLLLAAMISLFRQRERALAVLIFIGLSVIWIWHAYFTWQGYYWVNARELESLAHQITTYGKIQSLDMGIDDSYQDGDRTVRYDSYRFLNGTRITLYQDGHDPSPDSGKPIWFIDSYCQQHEISLKVYYQMRDELERLKINGFSLMDNGDISFNLWRKGGVPWTINLVRIADGTHPLDGDTLEKLNAHWYIATYS</sequence>
<feature type="transmembrane region" description="Helical" evidence="1">
    <location>
        <begin position="61"/>
        <end position="81"/>
    </location>
</feature>
<dbReference type="Proteomes" id="UP000226420">
    <property type="component" value="Unassembled WGS sequence"/>
</dbReference>
<keyword evidence="1" id="KW-1133">Transmembrane helix</keyword>
<comment type="caution">
    <text evidence="2">The sequence shown here is derived from an EMBL/GenBank/DDBJ whole genome shotgun (WGS) entry which is preliminary data.</text>
</comment>
<evidence type="ECO:0000313" key="3">
    <source>
        <dbReference type="Proteomes" id="UP000226420"/>
    </source>
</evidence>
<proteinExistence type="predicted"/>